<dbReference type="Gene3D" id="1.10.10.880">
    <property type="entry name" value="Anti sigma-E protein RseA, N-terminal domain"/>
    <property type="match status" value="1"/>
</dbReference>
<keyword evidence="3" id="KW-0863">Zinc-finger</keyword>
<evidence type="ECO:0000256" key="1">
    <source>
        <dbReference type="SAM" id="Phobius"/>
    </source>
</evidence>
<accession>S0ETZ0</accession>
<dbReference type="HOGENOM" id="CLU_1583604_0_0_0"/>
<dbReference type="Proteomes" id="UP000014227">
    <property type="component" value="Chromosome I"/>
</dbReference>
<dbReference type="InterPro" id="IPR027383">
    <property type="entry name" value="Znf_put"/>
</dbReference>
<dbReference type="RefSeq" id="WP_016482569.1">
    <property type="nucleotide sequence ID" value="NC_021487.1"/>
</dbReference>
<protein>
    <submittedName>
        <fullName evidence="3">Putative zinc-finger</fullName>
    </submittedName>
</protein>
<keyword evidence="3" id="KW-0479">Metal-binding</keyword>
<evidence type="ECO:0000313" key="3">
    <source>
        <dbReference type="EMBL" id="CCW35024.1"/>
    </source>
</evidence>
<feature type="domain" description="Putative zinc-finger" evidence="2">
    <location>
        <begin position="5"/>
        <end position="39"/>
    </location>
</feature>
<keyword evidence="1" id="KW-1133">Transmembrane helix</keyword>
<keyword evidence="3" id="KW-0862">Zinc</keyword>
<keyword evidence="1" id="KW-0472">Membrane</keyword>
<dbReference type="STRING" id="454171.CP488_02891"/>
<dbReference type="Pfam" id="PF13490">
    <property type="entry name" value="zf-HC2"/>
    <property type="match status" value="1"/>
</dbReference>
<evidence type="ECO:0000313" key="4">
    <source>
        <dbReference type="Proteomes" id="UP000014227"/>
    </source>
</evidence>
<proteinExistence type="predicted"/>
<dbReference type="KEGG" id="ccz:CCALI_01206"/>
<evidence type="ECO:0000259" key="2">
    <source>
        <dbReference type="Pfam" id="PF13490"/>
    </source>
</evidence>
<sequence>MSDPCRRWRRLLSLEMDGALPFEKRQELFVHLKTCASCRNAYEAYHQLQTYLQQESECRASPAFDERVLQAIAQPQPLTWWEKRKAVIVFLAQAAAGAVAAVAITWILLLSSLHATRQPLGVPGEIQLMQNRRFVPGTLALPLDTSSPRAALMWHSTSTPEVRSSTSQ</sequence>
<gene>
    <name evidence="3" type="ORF">CCALI_01206</name>
</gene>
<dbReference type="InParanoid" id="S0ETZ0"/>
<dbReference type="PATRIC" id="fig|1303518.3.peg.1228"/>
<keyword evidence="4" id="KW-1185">Reference proteome</keyword>
<dbReference type="InterPro" id="IPR036147">
    <property type="entry name" value="Anti-sigma_E_RseA_N_sf"/>
</dbReference>
<name>S0ETZ0_CHTCT</name>
<dbReference type="AlphaFoldDB" id="S0ETZ0"/>
<dbReference type="GO" id="GO:0016989">
    <property type="term" value="F:sigma factor antagonist activity"/>
    <property type="evidence" value="ECO:0007669"/>
    <property type="project" value="InterPro"/>
</dbReference>
<dbReference type="GO" id="GO:0008270">
    <property type="term" value="F:zinc ion binding"/>
    <property type="evidence" value="ECO:0007669"/>
    <property type="project" value="UniProtKB-KW"/>
</dbReference>
<feature type="transmembrane region" description="Helical" evidence="1">
    <location>
        <begin position="86"/>
        <end position="109"/>
    </location>
</feature>
<keyword evidence="1" id="KW-0812">Transmembrane</keyword>
<reference evidence="4" key="1">
    <citation type="submission" date="2013-03" db="EMBL/GenBank/DDBJ databases">
        <title>Genome sequence of Chthonomonas calidirosea, the first sequenced genome from the Armatimonadetes phylum (formally candidate division OP10).</title>
        <authorList>
            <person name="Lee K.C.Y."/>
            <person name="Morgan X.C."/>
            <person name="Dunfield P.F."/>
            <person name="Tamas I."/>
            <person name="Houghton K.M."/>
            <person name="Vyssotski M."/>
            <person name="Ryan J.L.J."/>
            <person name="Lagutin K."/>
            <person name="McDonald I.R."/>
            <person name="Stott M.B."/>
        </authorList>
    </citation>
    <scope>NUCLEOTIDE SEQUENCE [LARGE SCALE GENOMIC DNA]</scope>
    <source>
        <strain evidence="4">DSM 23976 / ICMP 18418 / T49</strain>
    </source>
</reference>
<dbReference type="EMBL" id="HF951689">
    <property type="protein sequence ID" value="CCW35024.1"/>
    <property type="molecule type" value="Genomic_DNA"/>
</dbReference>
<dbReference type="OrthoDB" id="9782842at2"/>
<organism evidence="3 4">
    <name type="scientific">Chthonomonas calidirosea (strain DSM 23976 / ICMP 18418 / T49)</name>
    <dbReference type="NCBI Taxonomy" id="1303518"/>
    <lineage>
        <taxon>Bacteria</taxon>
        <taxon>Bacillati</taxon>
        <taxon>Armatimonadota</taxon>
        <taxon>Chthonomonadia</taxon>
        <taxon>Chthonomonadales</taxon>
        <taxon>Chthonomonadaceae</taxon>
        <taxon>Chthonomonas</taxon>
    </lineage>
</organism>